<evidence type="ECO:0000259" key="6">
    <source>
        <dbReference type="SMART" id="SM00226"/>
    </source>
</evidence>
<dbReference type="AlphaFoldDB" id="A0A4R8ZK97"/>
<keyword evidence="3" id="KW-0378">Hydrolase</keyword>
<dbReference type="EC" id="3.1.3.48" evidence="2"/>
<evidence type="ECO:0000256" key="4">
    <source>
        <dbReference type="ARBA" id="ARBA00022912"/>
    </source>
</evidence>
<evidence type="ECO:0000256" key="3">
    <source>
        <dbReference type="ARBA" id="ARBA00022801"/>
    </source>
</evidence>
<dbReference type="SMART" id="SM00226">
    <property type="entry name" value="LMWPc"/>
    <property type="match status" value="1"/>
</dbReference>
<evidence type="ECO:0000256" key="2">
    <source>
        <dbReference type="ARBA" id="ARBA00013064"/>
    </source>
</evidence>
<dbReference type="PANTHER" id="PTHR11717">
    <property type="entry name" value="LOW MOLECULAR WEIGHT PROTEIN TYROSINE PHOSPHATASE"/>
    <property type="match status" value="1"/>
</dbReference>
<gene>
    <name evidence="7" type="ORF">E3T27_00255</name>
</gene>
<proteinExistence type="inferred from homology"/>
<reference evidence="7 8" key="1">
    <citation type="submission" date="2019-03" db="EMBL/GenBank/DDBJ databases">
        <title>Genomics of glacier-inhabiting Cryobacterium strains.</title>
        <authorList>
            <person name="Liu Q."/>
            <person name="Xin Y.-H."/>
        </authorList>
    </citation>
    <scope>NUCLEOTIDE SEQUENCE [LARGE SCALE GENOMIC DNA]</scope>
    <source>
        <strain evidence="7 8">TMT1-1</strain>
    </source>
</reference>
<dbReference type="InterPro" id="IPR023485">
    <property type="entry name" value="Ptyr_pPase"/>
</dbReference>
<dbReference type="EMBL" id="SOGT01000001">
    <property type="protein sequence ID" value="TFD29325.1"/>
    <property type="molecule type" value="Genomic_DNA"/>
</dbReference>
<feature type="active site" description="Nucleophile" evidence="5">
    <location>
        <position position="10"/>
    </location>
</feature>
<dbReference type="OrthoDB" id="9784339at2"/>
<feature type="active site" evidence="5">
    <location>
        <position position="16"/>
    </location>
</feature>
<evidence type="ECO:0000313" key="7">
    <source>
        <dbReference type="EMBL" id="TFD29325.1"/>
    </source>
</evidence>
<sequence length="201" mass="21466">MTTFSILTVCSGNICRSPLAEQLLQVGLGKLPGVSVASAGTIGLTGQGMPEQAAALSRQFGGDPSAHVARELTVEHLTSSNLVLAMSREHRRAIAELSPRAIRYTFTIREFARLVHDLTDNDLTKAASLPLDNTAGRFASVVGLTASQRGMVPPAEFPDDDDVVDPYRQHDSVYAESARQLVPAVQSVVSLFQRAATIVPV</sequence>
<dbReference type="PRINTS" id="PR00719">
    <property type="entry name" value="LMWPTPASE"/>
</dbReference>
<dbReference type="SUPFAM" id="SSF52788">
    <property type="entry name" value="Phosphotyrosine protein phosphatases I"/>
    <property type="match status" value="1"/>
</dbReference>
<dbReference type="InterPro" id="IPR050438">
    <property type="entry name" value="LMW_PTPase"/>
</dbReference>
<organism evidence="7 8">
    <name type="scientific">Cryobacterium lyxosi</name>
    <dbReference type="NCBI Taxonomy" id="1259228"/>
    <lineage>
        <taxon>Bacteria</taxon>
        <taxon>Bacillati</taxon>
        <taxon>Actinomycetota</taxon>
        <taxon>Actinomycetes</taxon>
        <taxon>Micrococcales</taxon>
        <taxon>Microbacteriaceae</taxon>
        <taxon>Cryobacterium</taxon>
    </lineage>
</organism>
<name>A0A4R8ZK97_9MICO</name>
<evidence type="ECO:0000256" key="1">
    <source>
        <dbReference type="ARBA" id="ARBA00011063"/>
    </source>
</evidence>
<keyword evidence="4" id="KW-0904">Protein phosphatase</keyword>
<comment type="caution">
    <text evidence="7">The sequence shown here is derived from an EMBL/GenBank/DDBJ whole genome shotgun (WGS) entry which is preliminary data.</text>
</comment>
<dbReference type="InterPro" id="IPR036196">
    <property type="entry name" value="Ptyr_pPase_sf"/>
</dbReference>
<evidence type="ECO:0000256" key="5">
    <source>
        <dbReference type="PIRSR" id="PIRSR617867-1"/>
    </source>
</evidence>
<dbReference type="Gene3D" id="3.40.50.2300">
    <property type="match status" value="1"/>
</dbReference>
<evidence type="ECO:0000313" key="8">
    <source>
        <dbReference type="Proteomes" id="UP000298424"/>
    </source>
</evidence>
<feature type="domain" description="Phosphotyrosine protein phosphatase I" evidence="6">
    <location>
        <begin position="4"/>
        <end position="126"/>
    </location>
</feature>
<keyword evidence="8" id="KW-1185">Reference proteome</keyword>
<comment type="similarity">
    <text evidence="1">Belongs to the low molecular weight phosphotyrosine protein phosphatase family.</text>
</comment>
<protein>
    <recommendedName>
        <fullName evidence="2">protein-tyrosine-phosphatase</fullName>
        <ecNumber evidence="2">3.1.3.48</ecNumber>
    </recommendedName>
</protein>
<dbReference type="GO" id="GO:0004725">
    <property type="term" value="F:protein tyrosine phosphatase activity"/>
    <property type="evidence" value="ECO:0007669"/>
    <property type="project" value="UniProtKB-EC"/>
</dbReference>
<accession>A0A4R8ZK97</accession>
<dbReference type="InterPro" id="IPR017867">
    <property type="entry name" value="Tyr_phospatase_low_mol_wt"/>
</dbReference>
<dbReference type="Proteomes" id="UP000298424">
    <property type="component" value="Unassembled WGS sequence"/>
</dbReference>
<dbReference type="Pfam" id="PF01451">
    <property type="entry name" value="LMWPc"/>
    <property type="match status" value="1"/>
</dbReference>
<dbReference type="PANTHER" id="PTHR11717:SF7">
    <property type="entry name" value="LOW MOLECULAR WEIGHT PHOSPHOTYROSINE PROTEIN PHOSPHATASE"/>
    <property type="match status" value="1"/>
</dbReference>